<keyword evidence="2" id="KW-1185">Reference proteome</keyword>
<evidence type="ECO:0008006" key="3">
    <source>
        <dbReference type="Google" id="ProtNLM"/>
    </source>
</evidence>
<dbReference type="RefSeq" id="WP_092237593.1">
    <property type="nucleotide sequence ID" value="NZ_FNLL01000014.1"/>
</dbReference>
<dbReference type="EMBL" id="FNLL01000014">
    <property type="protein sequence ID" value="SDU58475.1"/>
    <property type="molecule type" value="Genomic_DNA"/>
</dbReference>
<sequence length="309" mass="35373">MKPKSYQTHPVLNQDVIDLINLNLSSFSRIILAISTVRSGSTALMRVFAAVGIPSYFQEIKNTLRWKMIGINHPCTLPQIPCKDLFLKETLGPYTQTECTFNPLEILLKAGLPKDRIHLVIIGRDPLHTWASCNSLWGQNTRIELMIQAFHTVEKIRCYALQNKIPSTCLTLETFKHESSETVIRKLFWRLDIPFHIQAVKNWEKLPFFGTKGSNIFFPKEPEIFDMPQGLAVIKQSSRLNYKAGIRDISSLKKSDRNKISQNGLLEIYKLWNETCRINLSADFQNGSLYLKTAGKKTFQSTNTQPRSL</sequence>
<dbReference type="Proteomes" id="UP000199608">
    <property type="component" value="Unassembled WGS sequence"/>
</dbReference>
<reference evidence="2" key="1">
    <citation type="submission" date="2016-10" db="EMBL/GenBank/DDBJ databases">
        <authorList>
            <person name="Varghese N."/>
            <person name="Submissions S."/>
        </authorList>
    </citation>
    <scope>NUCLEOTIDE SEQUENCE [LARGE SCALE GENOMIC DNA]</scope>
    <source>
        <strain evidence="2">DSM 3384</strain>
    </source>
</reference>
<gene>
    <name evidence="1" type="ORF">SAMN04487931_11431</name>
</gene>
<organism evidence="1 2">
    <name type="scientific">Desulfobacula phenolica</name>
    <dbReference type="NCBI Taxonomy" id="90732"/>
    <lineage>
        <taxon>Bacteria</taxon>
        <taxon>Pseudomonadati</taxon>
        <taxon>Thermodesulfobacteriota</taxon>
        <taxon>Desulfobacteria</taxon>
        <taxon>Desulfobacterales</taxon>
        <taxon>Desulfobacteraceae</taxon>
        <taxon>Desulfobacula</taxon>
    </lineage>
</organism>
<dbReference type="AlphaFoldDB" id="A0A1H2JR25"/>
<proteinExistence type="predicted"/>
<name>A0A1H2JR25_9BACT</name>
<accession>A0A1H2JR25</accession>
<evidence type="ECO:0000313" key="2">
    <source>
        <dbReference type="Proteomes" id="UP000199608"/>
    </source>
</evidence>
<evidence type="ECO:0000313" key="1">
    <source>
        <dbReference type="EMBL" id="SDU58475.1"/>
    </source>
</evidence>
<dbReference type="InterPro" id="IPR027417">
    <property type="entry name" value="P-loop_NTPase"/>
</dbReference>
<protein>
    <recommendedName>
        <fullName evidence="3">Sulfotransferase domain-containing protein</fullName>
    </recommendedName>
</protein>
<dbReference type="SUPFAM" id="SSF52540">
    <property type="entry name" value="P-loop containing nucleoside triphosphate hydrolases"/>
    <property type="match status" value="1"/>
</dbReference>